<proteinExistence type="predicted"/>
<feature type="region of interest" description="Disordered" evidence="1">
    <location>
        <begin position="40"/>
        <end position="90"/>
    </location>
</feature>
<dbReference type="Proteomes" id="UP001396334">
    <property type="component" value="Unassembled WGS sequence"/>
</dbReference>
<comment type="caution">
    <text evidence="2">The sequence shown here is derived from an EMBL/GenBank/DDBJ whole genome shotgun (WGS) entry which is preliminary data.</text>
</comment>
<protein>
    <submittedName>
        <fullName evidence="2">Uncharacterized protein</fullName>
    </submittedName>
</protein>
<name>A0ABR2PF93_9ROSI</name>
<evidence type="ECO:0000313" key="3">
    <source>
        <dbReference type="Proteomes" id="UP001396334"/>
    </source>
</evidence>
<keyword evidence="3" id="KW-1185">Reference proteome</keyword>
<accession>A0ABR2PF93</accession>
<reference evidence="2 3" key="1">
    <citation type="journal article" date="2024" name="G3 (Bethesda)">
        <title>Genome assembly of Hibiscus sabdariffa L. provides insights into metabolisms of medicinal natural products.</title>
        <authorList>
            <person name="Kim T."/>
        </authorList>
    </citation>
    <scope>NUCLEOTIDE SEQUENCE [LARGE SCALE GENOMIC DNA]</scope>
    <source>
        <strain evidence="2">TK-2024</strain>
        <tissue evidence="2">Old leaves</tissue>
    </source>
</reference>
<feature type="region of interest" description="Disordered" evidence="1">
    <location>
        <begin position="112"/>
        <end position="135"/>
    </location>
</feature>
<gene>
    <name evidence="2" type="ORF">V6N11_055429</name>
</gene>
<sequence>MSLHYKLQTLKKEKLQNSSIKSCISKCQWSEALLLLKKRSENPEVYSPQEDTSSVNSDLRRGSSLEGEIEANAHREIELPVTGEPELPMVGEPEMLVAAESKLPMDDTVDEAELLSNNQSQQVVALPSSESGRKI</sequence>
<organism evidence="2 3">
    <name type="scientific">Hibiscus sabdariffa</name>
    <name type="common">roselle</name>
    <dbReference type="NCBI Taxonomy" id="183260"/>
    <lineage>
        <taxon>Eukaryota</taxon>
        <taxon>Viridiplantae</taxon>
        <taxon>Streptophyta</taxon>
        <taxon>Embryophyta</taxon>
        <taxon>Tracheophyta</taxon>
        <taxon>Spermatophyta</taxon>
        <taxon>Magnoliopsida</taxon>
        <taxon>eudicotyledons</taxon>
        <taxon>Gunneridae</taxon>
        <taxon>Pentapetalae</taxon>
        <taxon>rosids</taxon>
        <taxon>malvids</taxon>
        <taxon>Malvales</taxon>
        <taxon>Malvaceae</taxon>
        <taxon>Malvoideae</taxon>
        <taxon>Hibiscus</taxon>
    </lineage>
</organism>
<evidence type="ECO:0000256" key="1">
    <source>
        <dbReference type="SAM" id="MobiDB-lite"/>
    </source>
</evidence>
<dbReference type="EMBL" id="JBBPBN010000061">
    <property type="protein sequence ID" value="KAK8987116.1"/>
    <property type="molecule type" value="Genomic_DNA"/>
</dbReference>
<evidence type="ECO:0000313" key="2">
    <source>
        <dbReference type="EMBL" id="KAK8987116.1"/>
    </source>
</evidence>